<dbReference type="InterPro" id="IPR007822">
    <property type="entry name" value="LANC-like"/>
</dbReference>
<evidence type="ECO:0000259" key="1">
    <source>
        <dbReference type="Pfam" id="PF13575"/>
    </source>
</evidence>
<dbReference type="InterPro" id="IPR012341">
    <property type="entry name" value="6hp_glycosidase-like_sf"/>
</dbReference>
<dbReference type="CDD" id="cd04792">
    <property type="entry name" value="LanM-like"/>
    <property type="match status" value="1"/>
</dbReference>
<comment type="caution">
    <text evidence="2">The sequence shown here is derived from an EMBL/GenBank/DDBJ whole genome shotgun (WGS) entry which is preliminary data.</text>
</comment>
<protein>
    <submittedName>
        <fullName evidence="2">Type 2 lantibiotic biosynthesis protein LanM</fullName>
    </submittedName>
</protein>
<dbReference type="Proteomes" id="UP000531251">
    <property type="component" value="Unassembled WGS sequence"/>
</dbReference>
<reference evidence="2 3" key="1">
    <citation type="submission" date="2020-03" db="EMBL/GenBank/DDBJ databases">
        <title>Genomic Encyclopedia of Type Strains, Phase IV (KMG-IV): sequencing the most valuable type-strain genomes for metagenomic binning, comparative biology and taxonomic classification.</title>
        <authorList>
            <person name="Goeker M."/>
        </authorList>
    </citation>
    <scope>NUCLEOTIDE SEQUENCE [LARGE SCALE GENOMIC DNA]</scope>
    <source>
        <strain evidence="2 3">DSM 7225</strain>
    </source>
</reference>
<dbReference type="AlphaFoldDB" id="A0A7X5Y036"/>
<gene>
    <name evidence="2" type="ORF">GGR89_002533</name>
</gene>
<keyword evidence="3" id="KW-1185">Reference proteome</keyword>
<evidence type="ECO:0000313" key="2">
    <source>
        <dbReference type="EMBL" id="NJB98202.1"/>
    </source>
</evidence>
<dbReference type="Pfam" id="PF13575">
    <property type="entry name" value="DUF4135"/>
    <property type="match status" value="1"/>
</dbReference>
<dbReference type="GO" id="GO:0031179">
    <property type="term" value="P:peptide modification"/>
    <property type="evidence" value="ECO:0007669"/>
    <property type="project" value="InterPro"/>
</dbReference>
<dbReference type="Pfam" id="PF05147">
    <property type="entry name" value="LANC_like"/>
    <property type="match status" value="1"/>
</dbReference>
<dbReference type="PRINTS" id="PR01950">
    <property type="entry name" value="LANCSUPER"/>
</dbReference>
<name>A0A7X5Y036_9SPHN</name>
<dbReference type="SUPFAM" id="SSF158745">
    <property type="entry name" value="LanC-like"/>
    <property type="match status" value="1"/>
</dbReference>
<accession>A0A7X5Y036</accession>
<proteinExistence type="predicted"/>
<dbReference type="NCBIfam" id="TIGR03897">
    <property type="entry name" value="lanti_2_LanM"/>
    <property type="match status" value="1"/>
</dbReference>
<dbReference type="Gene3D" id="1.50.10.10">
    <property type="match status" value="1"/>
</dbReference>
<dbReference type="PIRSF" id="PIRSF037228">
    <property type="entry name" value="Lant_mod_RumM"/>
    <property type="match status" value="1"/>
</dbReference>
<dbReference type="GO" id="GO:0005975">
    <property type="term" value="P:carbohydrate metabolic process"/>
    <property type="evidence" value="ECO:0007669"/>
    <property type="project" value="InterPro"/>
</dbReference>
<dbReference type="InterPro" id="IPR017146">
    <property type="entry name" value="Lanti_2_LanM"/>
</dbReference>
<dbReference type="InterPro" id="IPR025410">
    <property type="entry name" value="Lant_dehyd"/>
</dbReference>
<feature type="domain" description="Lantibiotic biosynthesis protein dehydration" evidence="1">
    <location>
        <begin position="202"/>
        <end position="581"/>
    </location>
</feature>
<organism evidence="2 3">
    <name type="scientific">Sphingomonas trueperi</name>
    <dbReference type="NCBI Taxonomy" id="53317"/>
    <lineage>
        <taxon>Bacteria</taxon>
        <taxon>Pseudomonadati</taxon>
        <taxon>Pseudomonadota</taxon>
        <taxon>Alphaproteobacteria</taxon>
        <taxon>Sphingomonadales</taxon>
        <taxon>Sphingomonadaceae</taxon>
        <taxon>Sphingomonas</taxon>
    </lineage>
</organism>
<sequence>MADTPGEAYLRQLVVGAATVAERLHGPFRPVDSPASAELAQARLAQWRAKIGGADPSAFARRLAWLDTTPEAAQRRLGLLHHTGPLPDWTDWITRSLAAIEQHPTKVPACPFGALVAPFVAEARRALAPVLAPGFTEAATDALFGDLAEALSHLAAPAFYLKFAARRSAAGRDAAAASSTACYDAFVAEMLAGGMHGFLLEYPVLARLLATTLADFVANTTAMAEALAADRADIARIFAGGSAPGRVAGLRTSLSDRHNGGRTVSILTFERGLTIVHKPRNIDVERAWFAWLADLNDNGAHFGLLRVLSRESHGWVEYAAPAPCADSGDLPAYYRRAGMLLALLYAVEASDCFFENIVARGAYPLLIDMETLMHPVIRGPSDLSPAEAVAGDMLFNSVFRAGFLPAWEMGPAGHCVDISGLAAAPGQVTSYVRRVWRDAGTDAMTLAQEPILVDSSDHLPSAHGVPGHAADHVDALVEGFAHIYRRLMAEAPRWAGTGGDGLAKRFAGSEIRFVFHATRIYGLVLKRLGAPRHLRDGAERSIEMDVISRFYLESHKQMRFRPLLEAELAALERLDIPKFAVRTTERGLRLPTGIALDDLFEQSAIERVQRRIRSLDEADLQLQQEFIRASLGLAQSVVQHVPTSATSDAEPTPAAAPRELIEAARRIGEELAGKAILSGGAGTWIAPQLLPGANRHEFRPLRMDLYSGIAGVALFFAALARVTGSGRDLAIAALATLQRHLHAATPEQLVREGYTLGAATGAGAFVATLAWCGELLAQPDLYVEAIAFGSRISPAWIRDDTAFDIMSGSAGAILGLLCLHRRCPDPVLLDKALQCGDHLLASAIRSGAGIAWPAPGGGPPLTGFSHGAAGIAAALDRLARATGEARFAAAAAQAIAAENDAFDLAEGNWRDHRHGGGDLATAPRYMTTWCHGAPGIGIGRASHGAPAEHRRDLEVALRTTERHGIGDRDGLCCGALGRAELFLLPAARLLDPAAPARAQAWAGQVLARRRQAGGYRLAGRGGQEFFDPSFFQGLSGIGYQLLRIAAPQTLPSVLGWE</sequence>
<dbReference type="SMART" id="SM01260">
    <property type="entry name" value="LANC_like"/>
    <property type="match status" value="1"/>
</dbReference>
<dbReference type="RefSeq" id="WP_125976732.1">
    <property type="nucleotide sequence ID" value="NZ_BAAADY010000003.1"/>
</dbReference>
<dbReference type="EMBL" id="JAATJB010000007">
    <property type="protein sequence ID" value="NJB98202.1"/>
    <property type="molecule type" value="Genomic_DNA"/>
</dbReference>
<evidence type="ECO:0000313" key="3">
    <source>
        <dbReference type="Proteomes" id="UP000531251"/>
    </source>
</evidence>